<keyword evidence="5" id="KW-1185">Reference proteome</keyword>
<dbReference type="AlphaFoldDB" id="A0A0D2GS24"/>
<dbReference type="SUPFAM" id="SSF55347">
    <property type="entry name" value="Glyceraldehyde-3-phosphate dehydrogenase-like, C-terminal domain"/>
    <property type="match status" value="1"/>
</dbReference>
<dbReference type="PANTHER" id="PTHR43377:SF1">
    <property type="entry name" value="BILIVERDIN REDUCTASE A"/>
    <property type="match status" value="1"/>
</dbReference>
<dbReference type="VEuPathDB" id="FungiDB:Z518_10169"/>
<dbReference type="InterPro" id="IPR036291">
    <property type="entry name" value="NAD(P)-bd_dom_sf"/>
</dbReference>
<dbReference type="SUPFAM" id="SSF51735">
    <property type="entry name" value="NAD(P)-binding Rossmann-fold domains"/>
    <property type="match status" value="1"/>
</dbReference>
<evidence type="ECO:0000313" key="4">
    <source>
        <dbReference type="EMBL" id="KIX01103.1"/>
    </source>
</evidence>
<dbReference type="Gene3D" id="3.40.50.720">
    <property type="entry name" value="NAD(P)-binding Rossmann-like Domain"/>
    <property type="match status" value="1"/>
</dbReference>
<evidence type="ECO:0000256" key="1">
    <source>
        <dbReference type="ARBA" id="ARBA00010928"/>
    </source>
</evidence>
<name>A0A0D2GS24_9EURO</name>
<organism evidence="4 5">
    <name type="scientific">Rhinocladiella mackenziei CBS 650.93</name>
    <dbReference type="NCBI Taxonomy" id="1442369"/>
    <lineage>
        <taxon>Eukaryota</taxon>
        <taxon>Fungi</taxon>
        <taxon>Dikarya</taxon>
        <taxon>Ascomycota</taxon>
        <taxon>Pezizomycotina</taxon>
        <taxon>Eurotiomycetes</taxon>
        <taxon>Chaetothyriomycetidae</taxon>
        <taxon>Chaetothyriales</taxon>
        <taxon>Herpotrichiellaceae</taxon>
        <taxon>Rhinocladiella</taxon>
    </lineage>
</organism>
<dbReference type="EMBL" id="KN847482">
    <property type="protein sequence ID" value="KIX01103.1"/>
    <property type="molecule type" value="Genomic_DNA"/>
</dbReference>
<dbReference type="Pfam" id="PF01408">
    <property type="entry name" value="GFO_IDH_MocA"/>
    <property type="match status" value="1"/>
</dbReference>
<dbReference type="OrthoDB" id="2129491at2759"/>
<evidence type="ECO:0000313" key="5">
    <source>
        <dbReference type="Proteomes" id="UP000053617"/>
    </source>
</evidence>
<gene>
    <name evidence="4" type="ORF">Z518_10169</name>
</gene>
<dbReference type="InterPro" id="IPR051450">
    <property type="entry name" value="Gfo/Idh/MocA_Oxidoreductases"/>
</dbReference>
<protein>
    <recommendedName>
        <fullName evidence="6">Gfo/Idh/MocA-like oxidoreductase C-terminal domain-containing protein</fullName>
    </recommendedName>
</protein>
<dbReference type="Gene3D" id="3.30.360.10">
    <property type="entry name" value="Dihydrodipicolinate Reductase, domain 2"/>
    <property type="match status" value="1"/>
</dbReference>
<feature type="domain" description="GFO/IDH/MocA-like oxidoreductase" evidence="3">
    <location>
        <begin position="134"/>
        <end position="280"/>
    </location>
</feature>
<evidence type="ECO:0008006" key="6">
    <source>
        <dbReference type="Google" id="ProtNLM"/>
    </source>
</evidence>
<reference evidence="4 5" key="1">
    <citation type="submission" date="2015-01" db="EMBL/GenBank/DDBJ databases">
        <title>The Genome Sequence of Rhinocladiella mackenzie CBS 650.93.</title>
        <authorList>
            <consortium name="The Broad Institute Genomics Platform"/>
            <person name="Cuomo C."/>
            <person name="de Hoog S."/>
            <person name="Gorbushina A."/>
            <person name="Stielow B."/>
            <person name="Teixiera M."/>
            <person name="Abouelleil A."/>
            <person name="Chapman S.B."/>
            <person name="Priest M."/>
            <person name="Young S.K."/>
            <person name="Wortman J."/>
            <person name="Nusbaum C."/>
            <person name="Birren B."/>
        </authorList>
    </citation>
    <scope>NUCLEOTIDE SEQUENCE [LARGE SCALE GENOMIC DNA]</scope>
    <source>
        <strain evidence="4 5">CBS 650.93</strain>
    </source>
</reference>
<dbReference type="GO" id="GO:0000166">
    <property type="term" value="F:nucleotide binding"/>
    <property type="evidence" value="ECO:0007669"/>
    <property type="project" value="InterPro"/>
</dbReference>
<dbReference type="Pfam" id="PF22725">
    <property type="entry name" value="GFO_IDH_MocA_C3"/>
    <property type="match status" value="1"/>
</dbReference>
<dbReference type="InterPro" id="IPR000683">
    <property type="entry name" value="Gfo/Idh/MocA-like_OxRdtase_N"/>
</dbReference>
<dbReference type="RefSeq" id="XP_013268239.1">
    <property type="nucleotide sequence ID" value="XM_013412785.1"/>
</dbReference>
<evidence type="ECO:0000259" key="2">
    <source>
        <dbReference type="Pfam" id="PF01408"/>
    </source>
</evidence>
<feature type="domain" description="Gfo/Idh/MocA-like oxidoreductase N-terminal" evidence="2">
    <location>
        <begin position="21"/>
        <end position="115"/>
    </location>
</feature>
<dbReference type="GeneID" id="25298240"/>
<proteinExistence type="inferred from homology"/>
<dbReference type="PANTHER" id="PTHR43377">
    <property type="entry name" value="BILIVERDIN REDUCTASE A"/>
    <property type="match status" value="1"/>
</dbReference>
<sequence>MSLVRVILLGAHHPHFYIRAQILRERKDVEIIGFWEEERTLAQKIQNRLGIRRFDSEHALVSTHFDVAFVHPLDHDNPRLALFAASSGAKGLFLEKPGATHPEHLFKLAEDLKEWPNLVVEWGWEMHYAETMDMVRHLVRHGALGEITTSHWHGGTPSGGGMELWQRQDGTLGGFLYMDGSHTLEAIVDVFGLPKSVSASVRKLPKGHKHPIVSCFYDMHVERLEPPTTAYCVGELPYEDIGSVILEYESHNVVADFTAWEPTDWCVDWGIDIYGTNGTFHGVLNPPKGQVNLRSGRGGFDKGLTQMPTEKATGVSNQEGYYSRQIDLFLQRVTKGVQTECAGLEIQLKLMKVLQAVYTSARERRFIDVS</sequence>
<evidence type="ECO:0000259" key="3">
    <source>
        <dbReference type="Pfam" id="PF22725"/>
    </source>
</evidence>
<accession>A0A0D2GS24</accession>
<comment type="similarity">
    <text evidence="1">Belongs to the Gfo/Idh/MocA family.</text>
</comment>
<dbReference type="Proteomes" id="UP000053617">
    <property type="component" value="Unassembled WGS sequence"/>
</dbReference>
<dbReference type="STRING" id="1442369.A0A0D2GS24"/>
<dbReference type="HOGENOM" id="CLU_705955_0_0_1"/>
<dbReference type="InterPro" id="IPR055170">
    <property type="entry name" value="GFO_IDH_MocA-like_dom"/>
</dbReference>